<accession>A0A1I7ULI8</accession>
<protein>
    <submittedName>
        <fullName evidence="2">FTH domain-containing protein</fullName>
    </submittedName>
</protein>
<dbReference type="PANTHER" id="PTHR31464">
    <property type="entry name" value="PROTEIN CBG01266"/>
    <property type="match status" value="1"/>
</dbReference>
<dbReference type="Proteomes" id="UP000095282">
    <property type="component" value="Unplaced"/>
</dbReference>
<name>A0A1I7ULI8_9PELO</name>
<dbReference type="WBParaSite" id="Csp11.Scaffold630.g17170.t1">
    <property type="protein sequence ID" value="Csp11.Scaffold630.g17170.t1"/>
    <property type="gene ID" value="Csp11.Scaffold630.g17170"/>
</dbReference>
<dbReference type="STRING" id="1561998.A0A1I7ULI8"/>
<evidence type="ECO:0000313" key="2">
    <source>
        <dbReference type="WBParaSite" id="Csp11.Scaffold630.g17170.t1"/>
    </source>
</evidence>
<proteinExistence type="predicted"/>
<reference evidence="2" key="1">
    <citation type="submission" date="2016-11" db="UniProtKB">
        <authorList>
            <consortium name="WormBaseParasite"/>
        </authorList>
    </citation>
    <scope>IDENTIFICATION</scope>
</reference>
<organism evidence="1 2">
    <name type="scientific">Caenorhabditis tropicalis</name>
    <dbReference type="NCBI Taxonomy" id="1561998"/>
    <lineage>
        <taxon>Eukaryota</taxon>
        <taxon>Metazoa</taxon>
        <taxon>Ecdysozoa</taxon>
        <taxon>Nematoda</taxon>
        <taxon>Chromadorea</taxon>
        <taxon>Rhabditida</taxon>
        <taxon>Rhabditina</taxon>
        <taxon>Rhabditomorpha</taxon>
        <taxon>Rhabditoidea</taxon>
        <taxon>Rhabditidae</taxon>
        <taxon>Peloderinae</taxon>
        <taxon>Caenorhabditis</taxon>
    </lineage>
</organism>
<dbReference type="PANTHER" id="PTHR31464:SF4">
    <property type="entry name" value="DUF4242 DOMAIN-CONTAINING PROTEIN-RELATED"/>
    <property type="match status" value="1"/>
</dbReference>
<dbReference type="Pfam" id="PF05075">
    <property type="entry name" value="DUF684"/>
    <property type="match status" value="1"/>
</dbReference>
<sequence>MLADSLERCIEAEQFKYSELEGNFDDILNLGCFVNDSIIYEKKHSFNFDLPTMESLISLVVDMSHNKFCNPTYRLLNSRDRTIVEDLKILSDSLVKTINQPSREKNEEFHKKCQQLLRKSRDKDESYWKYMQNFVYDTQVENGNKGNEDKADIIQNKLKDIMTYDSFFIMVYNHCDSHAFDYDIDQAIVSLNIGPSKEEQCNVILFRSRHWHRATDEEKETLTREVNSFKSQKILSSDNYEEFLKHQNGSAFHEIKLLAMVPHDRNIAIRHVNCETIPGVYETVTDTENKVFQFFAGFH</sequence>
<dbReference type="AlphaFoldDB" id="A0A1I7ULI8"/>
<keyword evidence="1" id="KW-1185">Reference proteome</keyword>
<evidence type="ECO:0000313" key="1">
    <source>
        <dbReference type="Proteomes" id="UP000095282"/>
    </source>
</evidence>
<dbReference type="InterPro" id="IPR007767">
    <property type="entry name" value="DUF684"/>
</dbReference>